<evidence type="ECO:0000313" key="1">
    <source>
        <dbReference type="EMBL" id="CAI9589726.1"/>
    </source>
</evidence>
<organism evidence="1 2">
    <name type="scientific">Staurois parvus</name>
    <dbReference type="NCBI Taxonomy" id="386267"/>
    <lineage>
        <taxon>Eukaryota</taxon>
        <taxon>Metazoa</taxon>
        <taxon>Chordata</taxon>
        <taxon>Craniata</taxon>
        <taxon>Vertebrata</taxon>
        <taxon>Euteleostomi</taxon>
        <taxon>Amphibia</taxon>
        <taxon>Batrachia</taxon>
        <taxon>Anura</taxon>
        <taxon>Neobatrachia</taxon>
        <taxon>Ranoidea</taxon>
        <taxon>Ranidae</taxon>
        <taxon>Staurois</taxon>
    </lineage>
</organism>
<proteinExistence type="predicted"/>
<name>A0ABN9F283_9NEOB</name>
<reference evidence="1" key="1">
    <citation type="submission" date="2023-05" db="EMBL/GenBank/DDBJ databases">
        <authorList>
            <person name="Stuckert A."/>
        </authorList>
    </citation>
    <scope>NUCLEOTIDE SEQUENCE</scope>
</reference>
<evidence type="ECO:0000313" key="2">
    <source>
        <dbReference type="Proteomes" id="UP001162483"/>
    </source>
</evidence>
<comment type="caution">
    <text evidence="1">The sequence shown here is derived from an EMBL/GenBank/DDBJ whole genome shotgun (WGS) entry which is preliminary data.</text>
</comment>
<dbReference type="Proteomes" id="UP001162483">
    <property type="component" value="Unassembled WGS sequence"/>
</dbReference>
<protein>
    <submittedName>
        <fullName evidence="1">Uncharacterized protein</fullName>
    </submittedName>
</protein>
<gene>
    <name evidence="1" type="ORF">SPARVUS_LOCUS10941960</name>
</gene>
<accession>A0ABN9F283</accession>
<feature type="non-terminal residue" evidence="1">
    <location>
        <position position="1"/>
    </location>
</feature>
<sequence length="47" mass="5118">LAAVARRLPSVNNAPQTPIIQFEWCYRSAKASQPHRKCRPGVCGAAP</sequence>
<dbReference type="EMBL" id="CATNWA010016089">
    <property type="protein sequence ID" value="CAI9589726.1"/>
    <property type="molecule type" value="Genomic_DNA"/>
</dbReference>
<keyword evidence="2" id="KW-1185">Reference proteome</keyword>